<evidence type="ECO:0000313" key="3">
    <source>
        <dbReference type="Proteomes" id="UP000246740"/>
    </source>
</evidence>
<feature type="compositionally biased region" description="Low complexity" evidence="1">
    <location>
        <begin position="126"/>
        <end position="149"/>
    </location>
</feature>
<feature type="compositionally biased region" description="Basic and acidic residues" evidence="1">
    <location>
        <begin position="179"/>
        <end position="189"/>
    </location>
</feature>
<dbReference type="EMBL" id="KZ819201">
    <property type="protein sequence ID" value="PWY97919.1"/>
    <property type="molecule type" value="Genomic_DNA"/>
</dbReference>
<feature type="compositionally biased region" description="Basic and acidic residues" evidence="1">
    <location>
        <begin position="562"/>
        <end position="577"/>
    </location>
</feature>
<gene>
    <name evidence="2" type="ORF">BCV70DRAFT_202408</name>
</gene>
<accession>A0A317XJG2</accession>
<evidence type="ECO:0000256" key="1">
    <source>
        <dbReference type="SAM" id="MobiDB-lite"/>
    </source>
</evidence>
<dbReference type="OrthoDB" id="2550309at2759"/>
<feature type="compositionally biased region" description="Polar residues" evidence="1">
    <location>
        <begin position="191"/>
        <end position="208"/>
    </location>
</feature>
<feature type="region of interest" description="Disordered" evidence="1">
    <location>
        <begin position="552"/>
        <end position="578"/>
    </location>
</feature>
<reference evidence="2 3" key="1">
    <citation type="journal article" date="2018" name="Mol. Biol. Evol.">
        <title>Broad Genomic Sampling Reveals a Smut Pathogenic Ancestry of the Fungal Clade Ustilaginomycotina.</title>
        <authorList>
            <person name="Kijpornyongpan T."/>
            <person name="Mondo S.J."/>
            <person name="Barry K."/>
            <person name="Sandor L."/>
            <person name="Lee J."/>
            <person name="Lipzen A."/>
            <person name="Pangilinan J."/>
            <person name="LaButti K."/>
            <person name="Hainaut M."/>
            <person name="Henrissat B."/>
            <person name="Grigoriev I.V."/>
            <person name="Spatafora J.W."/>
            <person name="Aime M.C."/>
        </authorList>
    </citation>
    <scope>NUCLEOTIDE SEQUENCE [LARGE SCALE GENOMIC DNA]</scope>
    <source>
        <strain evidence="2 3">MCA 3645</strain>
    </source>
</reference>
<name>A0A317XJG2_9BASI</name>
<protein>
    <submittedName>
        <fullName evidence="2">Uncharacterized protein</fullName>
    </submittedName>
</protein>
<dbReference type="Proteomes" id="UP000246740">
    <property type="component" value="Unassembled WGS sequence"/>
</dbReference>
<dbReference type="AlphaFoldDB" id="A0A317XJG2"/>
<keyword evidence="3" id="KW-1185">Reference proteome</keyword>
<feature type="region of interest" description="Disordered" evidence="1">
    <location>
        <begin position="126"/>
        <end position="214"/>
    </location>
</feature>
<proteinExistence type="predicted"/>
<sequence>MSASLSFRPLLRSAKAVGEVGGGVVVVHNRREPPPLGLERRFSLQSGFHSTAHRPCTSTQPHAPHGRSLLGVAGPSRCFCSSHSQHKVSDLPLDSFHHTIDHNTYDTTSTNGAAFWTSSKMHGLETSATTTASPNPPTTHATSSVASSSDPICDTISRDRARTPTFPSQRAAPPASRPSRLDTANDDHFFTSISPSTSVADPSQSATAQGKRRQIHHDPLYVDLLSPEQKAAFLDHALTLIRSGERSLPVIARTMSTDLTADQEEQLACIVLLHCRKHDGSAALIWDLYEHWAQAVDAPYVPPPGPARIPMRQLQAKTLYVCCMLLQSAGWLRQAAIVSGDPRLKASQSRSLLERIVFDLNLSEPAGRHSSQAKTTDCDIYEHNADPTTQPLRSFADHSSARHRNQQLLALRAVADTMSNLLADGIVFKTGSLQRTLKMLCAACCYGHALRLVRLAQRRAQLDLLQDGGSNSGRLEAIRTAGGFSRMRAEPTETPPILPVKAMEQIVHLLCSQNAAGAKAAFELVQSLPASQRTRPMYDVLMRTFGHVSIKHPKRAVQQQLPEKEGSTKDNGNREESGQAGYVSNAEIISHQLWNEQQSTSHLGPPSLHTISHRIHCHADNRRLDLIRRDLEYLRKSKLGNLHDLTTGARLAVVRCCIETGYLKLGFRFASKLIESADSDGGRTAVLNAVLRAALRMRLDPPTDSPGKGADGPLDTASDSESARLPDTSASASALTTTPSPAIPRQWNRRKPSWPSRAQLLKRFLQHYSRLHRKFPELHPNMDSLNLFVQLLTRGQGWIETPALWSMLHVVSGHFPPGDERLVPVLQAFATVFANRNDSVSANETRRFLGLYASSSTTEA</sequence>
<feature type="region of interest" description="Disordered" evidence="1">
    <location>
        <begin position="699"/>
        <end position="754"/>
    </location>
</feature>
<feature type="compositionally biased region" description="Low complexity" evidence="1">
    <location>
        <begin position="726"/>
        <end position="744"/>
    </location>
</feature>
<organism evidence="2 3">
    <name type="scientific">Testicularia cyperi</name>
    <dbReference type="NCBI Taxonomy" id="1882483"/>
    <lineage>
        <taxon>Eukaryota</taxon>
        <taxon>Fungi</taxon>
        <taxon>Dikarya</taxon>
        <taxon>Basidiomycota</taxon>
        <taxon>Ustilaginomycotina</taxon>
        <taxon>Ustilaginomycetes</taxon>
        <taxon>Ustilaginales</taxon>
        <taxon>Anthracoideaceae</taxon>
        <taxon>Testicularia</taxon>
    </lineage>
</organism>
<evidence type="ECO:0000313" key="2">
    <source>
        <dbReference type="EMBL" id="PWY97919.1"/>
    </source>
</evidence>
<dbReference type="InParanoid" id="A0A317XJG2"/>
<feature type="compositionally biased region" description="Low complexity" evidence="1">
    <location>
        <begin position="167"/>
        <end position="178"/>
    </location>
</feature>